<feature type="region of interest" description="Disordered" evidence="1">
    <location>
        <begin position="100"/>
        <end position="242"/>
    </location>
</feature>
<organism evidence="2 3">
    <name type="scientific">Lophiotrema nucula</name>
    <dbReference type="NCBI Taxonomy" id="690887"/>
    <lineage>
        <taxon>Eukaryota</taxon>
        <taxon>Fungi</taxon>
        <taxon>Dikarya</taxon>
        <taxon>Ascomycota</taxon>
        <taxon>Pezizomycotina</taxon>
        <taxon>Dothideomycetes</taxon>
        <taxon>Pleosporomycetidae</taxon>
        <taxon>Pleosporales</taxon>
        <taxon>Lophiotremataceae</taxon>
        <taxon>Lophiotrema</taxon>
    </lineage>
</organism>
<evidence type="ECO:0000256" key="1">
    <source>
        <dbReference type="SAM" id="MobiDB-lite"/>
    </source>
</evidence>
<feature type="compositionally biased region" description="Low complexity" evidence="1">
    <location>
        <begin position="430"/>
        <end position="440"/>
    </location>
</feature>
<feature type="region of interest" description="Disordered" evidence="1">
    <location>
        <begin position="614"/>
        <end position="650"/>
    </location>
</feature>
<feature type="region of interest" description="Disordered" evidence="1">
    <location>
        <begin position="498"/>
        <end position="535"/>
    </location>
</feature>
<feature type="region of interest" description="Disordered" evidence="1">
    <location>
        <begin position="403"/>
        <end position="460"/>
    </location>
</feature>
<reference evidence="2" key="1">
    <citation type="journal article" date="2020" name="Stud. Mycol.">
        <title>101 Dothideomycetes genomes: a test case for predicting lifestyles and emergence of pathogens.</title>
        <authorList>
            <person name="Haridas S."/>
            <person name="Albert R."/>
            <person name="Binder M."/>
            <person name="Bloem J."/>
            <person name="Labutti K."/>
            <person name="Salamov A."/>
            <person name="Andreopoulos B."/>
            <person name="Baker S."/>
            <person name="Barry K."/>
            <person name="Bills G."/>
            <person name="Bluhm B."/>
            <person name="Cannon C."/>
            <person name="Castanera R."/>
            <person name="Culley D."/>
            <person name="Daum C."/>
            <person name="Ezra D."/>
            <person name="Gonzalez J."/>
            <person name="Henrissat B."/>
            <person name="Kuo A."/>
            <person name="Liang C."/>
            <person name="Lipzen A."/>
            <person name="Lutzoni F."/>
            <person name="Magnuson J."/>
            <person name="Mondo S."/>
            <person name="Nolan M."/>
            <person name="Ohm R."/>
            <person name="Pangilinan J."/>
            <person name="Park H.-J."/>
            <person name="Ramirez L."/>
            <person name="Alfaro M."/>
            <person name="Sun H."/>
            <person name="Tritt A."/>
            <person name="Yoshinaga Y."/>
            <person name="Zwiers L.-H."/>
            <person name="Turgeon B."/>
            <person name="Goodwin S."/>
            <person name="Spatafora J."/>
            <person name="Crous P."/>
            <person name="Grigoriev I."/>
        </authorList>
    </citation>
    <scope>NUCLEOTIDE SEQUENCE</scope>
    <source>
        <strain evidence="2">CBS 627.86</strain>
    </source>
</reference>
<protein>
    <submittedName>
        <fullName evidence="2">Uncharacterized protein</fullName>
    </submittedName>
</protein>
<evidence type="ECO:0000313" key="2">
    <source>
        <dbReference type="EMBL" id="KAF2113025.1"/>
    </source>
</evidence>
<sequence length="650" mass="71887">MSKKDNEEQPELEHPQPQRPLTLLQRIASFIPFTHRRATPFQRPNTAPAAPELPPTIEIPTFLEYENDPCPNDPDVYYSFPSIENRRRSSILSRPLSFLTSRKSTASTDASSRPCSSGRAGTPCFHIANPRPSSQQRRRILASATRDGISRAVAGPSRPNLDKGRGKRVSFQGLPPLHSTNPHFAGRPKSPSRPPTRRGPPKGGTEFDRLRESNALSNNRGSPPPSPPSSESPEPKAPKYSYLPISPHYRNYPYVHHREFRRYVAQEQAAGRGAALARSLELQNRRPRTTSNAKPTGRDWSRTVIYKPGARPNTPDPDGPSRPQPVPIQTRTQDPNPNHPTTPQNLNISIRPGSPINISNPLPATAPIETIQASGSVTVSDGRPVSVNLELEASDVYRMRTARARATERRNRNQQRCKDDADESGDVDGKYSSSSDGDGSWEFPSPPLETPSTVGGTRMEIRGGDARYTGFDAYDEYGAYEWCEERCEEEVCWDWTSDSASRSSDSSSSSSSLRAQQGSTRPMQPHPQLTIHNPCRDASGNAHLCGGAGSHERFYPRKLENRDSVPSALFYLAGGKGAPPSVRVWRMQRPENRIGGLLGMAVFGERDGLPYELRERRRGRRPTGDQGARGGDVVPAPSLRTRRLRAAGMR</sequence>
<accession>A0A6A5Z0S6</accession>
<dbReference type="AlphaFoldDB" id="A0A6A5Z0S6"/>
<dbReference type="OrthoDB" id="3801583at2759"/>
<proteinExistence type="predicted"/>
<feature type="region of interest" description="Disordered" evidence="1">
    <location>
        <begin position="278"/>
        <end position="362"/>
    </location>
</feature>
<feature type="compositionally biased region" description="Pro residues" evidence="1">
    <location>
        <begin position="314"/>
        <end position="326"/>
    </location>
</feature>
<feature type="compositionally biased region" description="Polar residues" evidence="1">
    <location>
        <begin position="100"/>
        <end position="115"/>
    </location>
</feature>
<feature type="compositionally biased region" description="Low complexity" evidence="1">
    <location>
        <begin position="498"/>
        <end position="515"/>
    </location>
</feature>
<feature type="region of interest" description="Disordered" evidence="1">
    <location>
        <begin position="1"/>
        <end position="21"/>
    </location>
</feature>
<evidence type="ECO:0000313" key="3">
    <source>
        <dbReference type="Proteomes" id="UP000799770"/>
    </source>
</evidence>
<dbReference type="EMBL" id="ML977329">
    <property type="protein sequence ID" value="KAF2113025.1"/>
    <property type="molecule type" value="Genomic_DNA"/>
</dbReference>
<gene>
    <name evidence="2" type="ORF">BDV96DRAFT_601816</name>
</gene>
<feature type="compositionally biased region" description="Basic and acidic residues" evidence="1">
    <location>
        <begin position="1"/>
        <end position="16"/>
    </location>
</feature>
<feature type="compositionally biased region" description="Polar residues" evidence="1">
    <location>
        <begin position="327"/>
        <end position="348"/>
    </location>
</feature>
<keyword evidence="3" id="KW-1185">Reference proteome</keyword>
<feature type="compositionally biased region" description="Basic and acidic residues" evidence="1">
    <location>
        <begin position="405"/>
        <end position="419"/>
    </location>
</feature>
<dbReference type="Proteomes" id="UP000799770">
    <property type="component" value="Unassembled WGS sequence"/>
</dbReference>
<feature type="compositionally biased region" description="Basic residues" evidence="1">
    <location>
        <begin position="640"/>
        <end position="650"/>
    </location>
</feature>
<name>A0A6A5Z0S6_9PLEO</name>